<feature type="compositionally biased region" description="Acidic residues" evidence="1">
    <location>
        <begin position="46"/>
        <end position="59"/>
    </location>
</feature>
<feature type="region of interest" description="Disordered" evidence="1">
    <location>
        <begin position="37"/>
        <end position="59"/>
    </location>
</feature>
<dbReference type="EMBL" id="GG692428">
    <property type="protein sequence ID" value="EER39903.1"/>
    <property type="molecule type" value="Genomic_DNA"/>
</dbReference>
<name>C6HJ91_AJECH</name>
<dbReference type="STRING" id="544712.C6HJ91"/>
<proteinExistence type="predicted"/>
<dbReference type="VEuPathDB" id="FungiDB:HCDG_06125"/>
<organism evidence="2 3">
    <name type="scientific">Ajellomyces capsulatus (strain H143)</name>
    <name type="common">Darling's disease fungus</name>
    <name type="synonym">Histoplasma capsulatum</name>
    <dbReference type="NCBI Taxonomy" id="544712"/>
    <lineage>
        <taxon>Eukaryota</taxon>
        <taxon>Fungi</taxon>
        <taxon>Dikarya</taxon>
        <taxon>Ascomycota</taxon>
        <taxon>Pezizomycotina</taxon>
        <taxon>Eurotiomycetes</taxon>
        <taxon>Eurotiomycetidae</taxon>
        <taxon>Onygenales</taxon>
        <taxon>Ajellomycetaceae</taxon>
        <taxon>Histoplasma</taxon>
    </lineage>
</organism>
<gene>
    <name evidence="2" type="ORF">HCDG_06125</name>
</gene>
<dbReference type="AlphaFoldDB" id="C6HJ91"/>
<evidence type="ECO:0000313" key="3">
    <source>
        <dbReference type="Proteomes" id="UP000002624"/>
    </source>
</evidence>
<dbReference type="HOGENOM" id="CLU_1057563_0_0_1"/>
<protein>
    <submittedName>
        <fullName evidence="2">Uncharacterized protein</fullName>
    </submittedName>
</protein>
<evidence type="ECO:0000313" key="2">
    <source>
        <dbReference type="EMBL" id="EER39903.1"/>
    </source>
</evidence>
<sequence>MPEGTALVSIYAFLLDNIWPPALKRPVKEACERIQGADFEGHESTDDGFESDGFDDSEEEEWWKEDDSKILDCEHHIEEHEYTISGDTTRTVKIRLFLTDEGMDQSRWMKNFVVECTCDGGSVATALARYIDREGMRFEFWEKMEVVSSEMCGVAFRVFDRYGTVMTKYKIHPVQKGTGVWRDELDHGPLFLIEELHVAAHELRRKGLWQKILSLLLNKAQQFCLDEKGDGVDVDLFYGSSEAFERAWTLHALFFEEKLLKTD</sequence>
<dbReference type="Proteomes" id="UP000002624">
    <property type="component" value="Unassembled WGS sequence"/>
</dbReference>
<evidence type="ECO:0000256" key="1">
    <source>
        <dbReference type="SAM" id="MobiDB-lite"/>
    </source>
</evidence>
<reference evidence="3" key="1">
    <citation type="submission" date="2009-05" db="EMBL/GenBank/DDBJ databases">
        <title>The genome sequence of Ajellomyces capsulatus strain H143.</title>
        <authorList>
            <person name="Champion M."/>
            <person name="Cuomo C.A."/>
            <person name="Ma L.-J."/>
            <person name="Henn M.R."/>
            <person name="Sil A."/>
            <person name="Goldman B."/>
            <person name="Young S.K."/>
            <person name="Kodira C.D."/>
            <person name="Zeng Q."/>
            <person name="Koehrsen M."/>
            <person name="Alvarado L."/>
            <person name="Berlin A.M."/>
            <person name="Borenstein D."/>
            <person name="Chen Z."/>
            <person name="Engels R."/>
            <person name="Freedman E."/>
            <person name="Gellesch M."/>
            <person name="Goldberg J."/>
            <person name="Griggs A."/>
            <person name="Gujja S."/>
            <person name="Heiman D.I."/>
            <person name="Hepburn T.A."/>
            <person name="Howarth C."/>
            <person name="Jen D."/>
            <person name="Larson L."/>
            <person name="Lewis B."/>
            <person name="Mehta T."/>
            <person name="Park D."/>
            <person name="Pearson M."/>
            <person name="Roberts A."/>
            <person name="Saif S."/>
            <person name="Shea T.D."/>
            <person name="Shenoy N."/>
            <person name="Sisk P."/>
            <person name="Stolte C."/>
            <person name="Sykes S."/>
            <person name="Walk T."/>
            <person name="White J."/>
            <person name="Yandava C."/>
            <person name="Klein B."/>
            <person name="McEwen J.G."/>
            <person name="Puccia R."/>
            <person name="Goldman G.H."/>
            <person name="Felipe M.S."/>
            <person name="Nino-Vega G."/>
            <person name="San-Blas G."/>
            <person name="Taylor J.W."/>
            <person name="Mendoza L."/>
            <person name="Galagan J.E."/>
            <person name="Nusbaum C."/>
            <person name="Birren B.W."/>
        </authorList>
    </citation>
    <scope>NUCLEOTIDE SEQUENCE [LARGE SCALE GENOMIC DNA]</scope>
    <source>
        <strain evidence="3">H143</strain>
    </source>
</reference>
<accession>C6HJ91</accession>